<dbReference type="EMBL" id="NCXI01000021">
    <property type="protein sequence ID" value="PAK85093.1"/>
    <property type="molecule type" value="Genomic_DNA"/>
</dbReference>
<dbReference type="GO" id="GO:0003677">
    <property type="term" value="F:DNA binding"/>
    <property type="evidence" value="ECO:0007669"/>
    <property type="project" value="InterPro"/>
</dbReference>
<dbReference type="PROSITE" id="PS50943">
    <property type="entry name" value="HTH_CROC1"/>
    <property type="match status" value="1"/>
</dbReference>
<reference evidence="2 3" key="1">
    <citation type="submission" date="2017-04" db="EMBL/GenBank/DDBJ databases">
        <title>Kefir bacterial isolates.</title>
        <authorList>
            <person name="Kim Y."/>
            <person name="Blasche S."/>
            <person name="Patil K.R."/>
        </authorList>
    </citation>
    <scope>NUCLEOTIDE SEQUENCE [LARGE SCALE GENOMIC DNA]</scope>
    <source>
        <strain evidence="2 3">OG2</strain>
    </source>
</reference>
<dbReference type="Proteomes" id="UP000216802">
    <property type="component" value="Unassembled WGS sequence"/>
</dbReference>
<dbReference type="InterPro" id="IPR001387">
    <property type="entry name" value="Cro/C1-type_HTH"/>
</dbReference>
<organism evidence="2 3">
    <name type="scientific">Lentilactobacillus parakefiri</name>
    <dbReference type="NCBI Taxonomy" id="152332"/>
    <lineage>
        <taxon>Bacteria</taxon>
        <taxon>Bacillati</taxon>
        <taxon>Bacillota</taxon>
        <taxon>Bacilli</taxon>
        <taxon>Lactobacillales</taxon>
        <taxon>Lactobacillaceae</taxon>
        <taxon>Lentilactobacillus</taxon>
    </lineage>
</organism>
<evidence type="ECO:0000259" key="1">
    <source>
        <dbReference type="PROSITE" id="PS50943"/>
    </source>
</evidence>
<accession>A0A269YHR3</accession>
<name>A0A269YHR3_9LACO</name>
<comment type="caution">
    <text evidence="2">The sequence shown here is derived from an EMBL/GenBank/DDBJ whole genome shotgun (WGS) entry which is preliminary data.</text>
</comment>
<dbReference type="CDD" id="cd00093">
    <property type="entry name" value="HTH_XRE"/>
    <property type="match status" value="1"/>
</dbReference>
<proteinExistence type="predicted"/>
<evidence type="ECO:0000313" key="2">
    <source>
        <dbReference type="EMBL" id="PAK85093.1"/>
    </source>
</evidence>
<dbReference type="InterPro" id="IPR010982">
    <property type="entry name" value="Lambda_DNA-bd_dom_sf"/>
</dbReference>
<dbReference type="AlphaFoldDB" id="A0A269YHR3"/>
<dbReference type="OrthoDB" id="9813152at2"/>
<evidence type="ECO:0000313" key="3">
    <source>
        <dbReference type="Proteomes" id="UP000216802"/>
    </source>
</evidence>
<dbReference type="Pfam" id="PF01381">
    <property type="entry name" value="HTH_3"/>
    <property type="match status" value="1"/>
</dbReference>
<dbReference type="Gene3D" id="1.10.260.40">
    <property type="entry name" value="lambda repressor-like DNA-binding domains"/>
    <property type="match status" value="1"/>
</dbReference>
<dbReference type="RefSeq" id="WP_087069495.1">
    <property type="nucleotide sequence ID" value="NZ_BAAAXO010000025.1"/>
</dbReference>
<feature type="domain" description="HTH cro/C1-type" evidence="1">
    <location>
        <begin position="2"/>
        <end position="47"/>
    </location>
</feature>
<protein>
    <recommendedName>
        <fullName evidence="1">HTH cro/C1-type domain-containing protein</fullName>
    </recommendedName>
</protein>
<dbReference type="SUPFAM" id="SSF47413">
    <property type="entry name" value="lambda repressor-like DNA-binding domains"/>
    <property type="match status" value="1"/>
</dbReference>
<sequence length="60" mass="6686">MGITQQSLAAYIGVSIRTVQSWEIGRTHPNPAARRLLQLLINNPALLNVFINESELISQK</sequence>
<gene>
    <name evidence="2" type="ORF">B8W98_04340</name>
</gene>